<dbReference type="EMBL" id="WMJX01000004">
    <property type="protein sequence ID" value="MTG97214.1"/>
    <property type="molecule type" value="Genomic_DNA"/>
</dbReference>
<evidence type="ECO:0000256" key="1">
    <source>
        <dbReference type="ARBA" id="ARBA00038494"/>
    </source>
</evidence>
<dbReference type="RefSeq" id="WP_155091265.1">
    <property type="nucleotide sequence ID" value="NZ_CP102754.1"/>
</dbReference>
<dbReference type="PANTHER" id="PTHR43630:SF2">
    <property type="entry name" value="GLYCOSYLTRANSFERASE"/>
    <property type="match status" value="1"/>
</dbReference>
<dbReference type="SUPFAM" id="SSF53448">
    <property type="entry name" value="Nucleotide-diphospho-sugar transferases"/>
    <property type="match status" value="1"/>
</dbReference>
<dbReference type="PANTHER" id="PTHR43630">
    <property type="entry name" value="POLY-BETA-1,6-N-ACETYL-D-GLUCOSAMINE SYNTHASE"/>
    <property type="match status" value="1"/>
</dbReference>
<dbReference type="Pfam" id="PF00535">
    <property type="entry name" value="Glycos_transf_2"/>
    <property type="match status" value="1"/>
</dbReference>
<keyword evidence="3" id="KW-0808">Transferase</keyword>
<dbReference type="InterPro" id="IPR029044">
    <property type="entry name" value="Nucleotide-diphossugar_trans"/>
</dbReference>
<dbReference type="Gene3D" id="3.90.550.10">
    <property type="entry name" value="Spore Coat Polysaccharide Biosynthesis Protein SpsA, Chain A"/>
    <property type="match status" value="1"/>
</dbReference>
<dbReference type="OrthoDB" id="9815923at2"/>
<dbReference type="Proteomes" id="UP000438760">
    <property type="component" value="Unassembled WGS sequence"/>
</dbReference>
<feature type="domain" description="Glycosyltransferase 2-like" evidence="2">
    <location>
        <begin position="7"/>
        <end position="132"/>
    </location>
</feature>
<sequence>MKNKLTLLIPTKNEETKIRDCILSAIDIVEEVYLIDSCSTDKTVEIATELGAKVLTRKFDNYSDQKNWAITQIDTEWVLLLDADEQLTAELREEIIELFKNNKQNQYQAYWVFRRNYFFERPINYSGYQNDKVVRLFKKDNSFYVNKVHENLQVEGQIGFLKNKLYHNTYRGFDFHVQKLSHYATLQAEDYNLKTGKLTFFHFILKPGLRFLKHYFLKQGFRDGIPGLILSFLNGYATFLRYVKLWMLRNNIEK</sequence>
<evidence type="ECO:0000313" key="3">
    <source>
        <dbReference type="EMBL" id="MTG97214.1"/>
    </source>
</evidence>
<dbReference type="InterPro" id="IPR001173">
    <property type="entry name" value="Glyco_trans_2-like"/>
</dbReference>
<reference evidence="3 4" key="1">
    <citation type="submission" date="2019-11" db="EMBL/GenBank/DDBJ databases">
        <title>Genome of Strain BIT-d1.</title>
        <authorList>
            <person name="Yang Y."/>
        </authorList>
    </citation>
    <scope>NUCLEOTIDE SEQUENCE [LARGE SCALE GENOMIC DNA]</scope>
    <source>
        <strain evidence="3 4">BIT-d1</strain>
    </source>
</reference>
<gene>
    <name evidence="3" type="ORF">GJV76_03535</name>
</gene>
<comment type="caution">
    <text evidence="3">The sequence shown here is derived from an EMBL/GenBank/DDBJ whole genome shotgun (WGS) entry which is preliminary data.</text>
</comment>
<organism evidence="3 4">
    <name type="scientific">Myroides albus</name>
    <dbReference type="NCBI Taxonomy" id="2562892"/>
    <lineage>
        <taxon>Bacteria</taxon>
        <taxon>Pseudomonadati</taxon>
        <taxon>Bacteroidota</taxon>
        <taxon>Flavobacteriia</taxon>
        <taxon>Flavobacteriales</taxon>
        <taxon>Flavobacteriaceae</taxon>
        <taxon>Myroides</taxon>
    </lineage>
</organism>
<proteinExistence type="inferred from homology"/>
<protein>
    <submittedName>
        <fullName evidence="3">Glycosyltransferase</fullName>
    </submittedName>
</protein>
<keyword evidence="4" id="KW-1185">Reference proteome</keyword>
<name>A0A6I3LHD7_9FLAO</name>
<evidence type="ECO:0000313" key="4">
    <source>
        <dbReference type="Proteomes" id="UP000438760"/>
    </source>
</evidence>
<accession>A0A6I3LHD7</accession>
<dbReference type="GO" id="GO:0016740">
    <property type="term" value="F:transferase activity"/>
    <property type="evidence" value="ECO:0007669"/>
    <property type="project" value="UniProtKB-KW"/>
</dbReference>
<dbReference type="CDD" id="cd02511">
    <property type="entry name" value="Beta4Glucosyltransferase"/>
    <property type="match status" value="1"/>
</dbReference>
<evidence type="ECO:0000259" key="2">
    <source>
        <dbReference type="Pfam" id="PF00535"/>
    </source>
</evidence>
<dbReference type="AlphaFoldDB" id="A0A6I3LHD7"/>
<comment type="similarity">
    <text evidence="1">Belongs to the glycosyltransferase 2 family. WaaE/KdtX subfamily.</text>
</comment>